<name>A0A916KNH3_DEHMC</name>
<dbReference type="KEGG" id="deh:cbdbB44"/>
<dbReference type="EMBL" id="AJ965256">
    <property type="protein sequence ID" value="CAI83690.1"/>
    <property type="molecule type" value="Genomic_DNA"/>
</dbReference>
<dbReference type="Proteomes" id="UP000000433">
    <property type="component" value="Chromosome"/>
</dbReference>
<dbReference type="AlphaFoldDB" id="A0A916KNH3"/>
<evidence type="ECO:0000313" key="2">
    <source>
        <dbReference type="Proteomes" id="UP000000433"/>
    </source>
</evidence>
<organism evidence="1 2">
    <name type="scientific">Dehalococcoides mccartyi (strain CBDB1)</name>
    <dbReference type="NCBI Taxonomy" id="255470"/>
    <lineage>
        <taxon>Bacteria</taxon>
        <taxon>Bacillati</taxon>
        <taxon>Chloroflexota</taxon>
        <taxon>Dehalococcoidia</taxon>
        <taxon>Dehalococcoidales</taxon>
        <taxon>Dehalococcoidaceae</taxon>
        <taxon>Dehalococcoides</taxon>
    </lineage>
</organism>
<accession>A0A916KNH3</accession>
<sequence>MTPGIQGRIGLRCYFRYNLQISVFPVAQYYKGASGYV</sequence>
<gene>
    <name evidence="1" type="ORF">cbdbB44</name>
</gene>
<evidence type="ECO:0000313" key="1">
    <source>
        <dbReference type="EMBL" id="CAI83690.1"/>
    </source>
</evidence>
<proteinExistence type="predicted"/>
<keyword evidence="2" id="KW-1185">Reference proteome</keyword>
<protein>
    <submittedName>
        <fullName evidence="1">Uncharacterized protein</fullName>
    </submittedName>
</protein>
<reference evidence="1 2" key="1">
    <citation type="journal article" date="2005" name="Nat. Biotechnol.">
        <title>Genome sequence of the chlorinated compound-respiring bacterium Dehalococcoides species strain CBDB1.</title>
        <authorList>
            <person name="Kube M."/>
            <person name="Beck A."/>
            <person name="Zinder S.H."/>
            <person name="Kuhl H."/>
            <person name="Reinhardt R."/>
            <person name="Adrian L."/>
        </authorList>
    </citation>
    <scope>NUCLEOTIDE SEQUENCE [LARGE SCALE GENOMIC DNA]</scope>
    <source>
        <strain evidence="1 2">CBDB1</strain>
    </source>
</reference>